<dbReference type="CDD" id="cd00306">
    <property type="entry name" value="Peptidases_S8_S53"/>
    <property type="match status" value="1"/>
</dbReference>
<dbReference type="InterPro" id="IPR023828">
    <property type="entry name" value="Peptidase_S8_Ser-AS"/>
</dbReference>
<evidence type="ECO:0000256" key="3">
    <source>
        <dbReference type="ARBA" id="ARBA00022801"/>
    </source>
</evidence>
<evidence type="ECO:0000256" key="4">
    <source>
        <dbReference type="ARBA" id="ARBA00022825"/>
    </source>
</evidence>
<accession>A0AAV9GAX3</accession>
<keyword evidence="4 5" id="KW-0720">Serine protease</keyword>
<dbReference type="PRINTS" id="PR00723">
    <property type="entry name" value="SUBTILISIN"/>
</dbReference>
<dbReference type="PROSITE" id="PS00136">
    <property type="entry name" value="SUBTILASE_ASP"/>
    <property type="match status" value="1"/>
</dbReference>
<dbReference type="InterPro" id="IPR056002">
    <property type="entry name" value="DUF7580"/>
</dbReference>
<protein>
    <recommendedName>
        <fullName evidence="12">Peptidase S8/S53 domain-containing protein</fullName>
    </recommendedName>
</protein>
<dbReference type="SUPFAM" id="SSF52743">
    <property type="entry name" value="Subtilisin-like"/>
    <property type="match status" value="1"/>
</dbReference>
<gene>
    <name evidence="10" type="ORF">QBC34DRAFT_165447</name>
</gene>
<feature type="region of interest" description="Disordered" evidence="7">
    <location>
        <begin position="29"/>
        <end position="48"/>
    </location>
</feature>
<name>A0AAV9GAX3_9PEZI</name>
<feature type="region of interest" description="Disordered" evidence="7">
    <location>
        <begin position="83"/>
        <end position="140"/>
    </location>
</feature>
<reference evidence="10" key="2">
    <citation type="submission" date="2023-05" db="EMBL/GenBank/DDBJ databases">
        <authorList>
            <consortium name="Lawrence Berkeley National Laboratory"/>
            <person name="Steindorff A."/>
            <person name="Hensen N."/>
            <person name="Bonometti L."/>
            <person name="Westerberg I."/>
            <person name="Brannstrom I.O."/>
            <person name="Guillou S."/>
            <person name="Cros-Aarteil S."/>
            <person name="Calhoun S."/>
            <person name="Haridas S."/>
            <person name="Kuo A."/>
            <person name="Mondo S."/>
            <person name="Pangilinan J."/>
            <person name="Riley R."/>
            <person name="Labutti K."/>
            <person name="Andreopoulos B."/>
            <person name="Lipzen A."/>
            <person name="Chen C."/>
            <person name="Yanf M."/>
            <person name="Daum C."/>
            <person name="Ng V."/>
            <person name="Clum A."/>
            <person name="Ohm R."/>
            <person name="Martin F."/>
            <person name="Silar P."/>
            <person name="Natvig D."/>
            <person name="Lalanne C."/>
            <person name="Gautier V."/>
            <person name="Ament-Velasquez S.L."/>
            <person name="Kruys A."/>
            <person name="Hutchinson M.I."/>
            <person name="Powell A.J."/>
            <person name="Barry K."/>
            <person name="Miller A.N."/>
            <person name="Grigoriev I.V."/>
            <person name="Debuchy R."/>
            <person name="Gladieux P."/>
            <person name="Thoren M.H."/>
            <person name="Johannesson H."/>
        </authorList>
    </citation>
    <scope>NUCLEOTIDE SEQUENCE</scope>
    <source>
        <strain evidence="10">PSN243</strain>
    </source>
</reference>
<dbReference type="AlphaFoldDB" id="A0AAV9GAX3"/>
<dbReference type="PANTHER" id="PTHR43806">
    <property type="entry name" value="PEPTIDASE S8"/>
    <property type="match status" value="1"/>
</dbReference>
<dbReference type="GO" id="GO:0006508">
    <property type="term" value="P:proteolysis"/>
    <property type="evidence" value="ECO:0007669"/>
    <property type="project" value="UniProtKB-KW"/>
</dbReference>
<feature type="domain" description="Peptidase S8/S53" evidence="8">
    <location>
        <begin position="784"/>
        <end position="1049"/>
    </location>
</feature>
<evidence type="ECO:0000259" key="8">
    <source>
        <dbReference type="Pfam" id="PF00082"/>
    </source>
</evidence>
<dbReference type="PROSITE" id="PS00138">
    <property type="entry name" value="SUBTILASE_SER"/>
    <property type="match status" value="1"/>
</dbReference>
<feature type="compositionally biased region" description="Polar residues" evidence="7">
    <location>
        <begin position="120"/>
        <end position="140"/>
    </location>
</feature>
<evidence type="ECO:0008006" key="12">
    <source>
        <dbReference type="Google" id="ProtNLM"/>
    </source>
</evidence>
<evidence type="ECO:0000256" key="1">
    <source>
        <dbReference type="ARBA" id="ARBA00011073"/>
    </source>
</evidence>
<evidence type="ECO:0000259" key="9">
    <source>
        <dbReference type="Pfam" id="PF24476"/>
    </source>
</evidence>
<evidence type="ECO:0000256" key="5">
    <source>
        <dbReference type="PROSITE-ProRule" id="PRU01240"/>
    </source>
</evidence>
<evidence type="ECO:0000313" key="11">
    <source>
        <dbReference type="Proteomes" id="UP001321760"/>
    </source>
</evidence>
<dbReference type="InterPro" id="IPR050131">
    <property type="entry name" value="Peptidase_S8_subtilisin-like"/>
</dbReference>
<dbReference type="InterPro" id="IPR036852">
    <property type="entry name" value="Peptidase_S8/S53_dom_sf"/>
</dbReference>
<feature type="compositionally biased region" description="Acidic residues" evidence="7">
    <location>
        <begin position="106"/>
        <end position="119"/>
    </location>
</feature>
<dbReference type="PANTHER" id="PTHR43806:SF11">
    <property type="entry name" value="CEREVISIN-RELATED"/>
    <property type="match status" value="1"/>
</dbReference>
<keyword evidence="2 5" id="KW-0645">Protease</keyword>
<feature type="compositionally biased region" description="Acidic residues" evidence="7">
    <location>
        <begin position="83"/>
        <end position="95"/>
    </location>
</feature>
<feature type="active site" description="Charge relay system" evidence="5">
    <location>
        <position position="790"/>
    </location>
</feature>
<keyword evidence="3 5" id="KW-0378">Hydrolase</keyword>
<dbReference type="PROSITE" id="PS51892">
    <property type="entry name" value="SUBTILASE"/>
    <property type="match status" value="1"/>
</dbReference>
<feature type="active site" description="Charge relay system" evidence="5">
    <location>
        <position position="832"/>
    </location>
</feature>
<organism evidence="10 11">
    <name type="scientific">Podospora aff. communis PSN243</name>
    <dbReference type="NCBI Taxonomy" id="3040156"/>
    <lineage>
        <taxon>Eukaryota</taxon>
        <taxon>Fungi</taxon>
        <taxon>Dikarya</taxon>
        <taxon>Ascomycota</taxon>
        <taxon>Pezizomycotina</taxon>
        <taxon>Sordariomycetes</taxon>
        <taxon>Sordariomycetidae</taxon>
        <taxon>Sordariales</taxon>
        <taxon>Podosporaceae</taxon>
        <taxon>Podospora</taxon>
    </lineage>
</organism>
<dbReference type="Gene3D" id="3.40.50.200">
    <property type="entry name" value="Peptidase S8/S53 domain"/>
    <property type="match status" value="1"/>
</dbReference>
<dbReference type="Pfam" id="PF24476">
    <property type="entry name" value="DUF7580"/>
    <property type="match status" value="1"/>
</dbReference>
<dbReference type="InterPro" id="IPR023827">
    <property type="entry name" value="Peptidase_S8_Asp-AS"/>
</dbReference>
<sequence length="1116" mass="124321">MTNAGGDDIRNSAAWDLIYRLRQNNRRFSYRRRNRSAPAANSTAAPRSNRMYELQTALQHLNAQIRTTFTILPLDLLLLIEDEESESESDSESGDDSSSGSRDSNQEEEDEEEEDDDEVSVSSTTSLRTAATGSRRPGQSTRNEALCLLHNLCSLLEARVNSSLVPLQLSHPGKASSTYPRLARLVRHVERQPEHFELICTPDSAPTPFLFNVSDVSESVEMAAAFDALRDPSQPRPHKRTRQQMLLEAEFMRNQFLEFNTFVNNLQISVGSLDSLAERQGQSRASAGPFTSFATLQRFRRQASAAFRAAFSQFGKCPYANEEVGPTEHKIFLQLPDWEDVLGCDSLDAEKDLPVQLLFMSCLRHDWQPANAYLLRPKHVDACKKQHLCKALTHAHDNERGLEIYVSETPEAVEHDNIPVHVPKDPTSGGRRDVRFKFPVDNIWSLVKGDYFAKTPTMDLVLLAGDRAAVFGIDQRKALAVKLVLGLMLSMDSDHMIGTWNPKHVHSFKPHDKELGVLVSVCENMDTSKPQGLSLAKWDTSSDLGADDEDDLQPIPAFVRLAKVLLQIACGGPKNLKVACHPDGAFRATWKRLRSLVENYMQANTSGDGVNLEVLPFLLAARNCLDSHTLYQKHARTSPSSPRMEVAWRLVFEDILSQIDSRPSLVGIGQPNMSGPTGRDTMLVEKQVVVEKVSITTVVNPAKDTLASTSSIHFIKGACVPLSTGPVTMLPEVVLFDSESVVEGSKEIDRAAVFFEMLDDFHKSYSRFVTARITDSGAESPRRIRVAIIDTGIDFGHLGLQEAKEKGRVKEEWCYSWIGSSNDIKDEDDGLHGTNCAYILHKAAPEAEIYVEKVFQSTSFKSYQAQNIAKVRVIRGCRQVSGTNCVKAIEHAVETWNVDIISMSFGLRPPATHPDANQDEQRKVLQDYEALVDDIQDAIRRASIAPRIMFAAAANSGKNQKRAFPARYDPWVICVHASDGNGNDGGINPPLQSGINFTTLGIGLELLERRWVAVGKTRRPVYKTAYKSGTSFATPIAAGVAATVLDLAARVSAINDRTKRKLRRCEEMRRALELMSTPSGDQYSFLAPWNHWERHWQTNGVKRRAVWDAINLLFDA</sequence>
<evidence type="ECO:0000313" key="10">
    <source>
        <dbReference type="EMBL" id="KAK4445254.1"/>
    </source>
</evidence>
<dbReference type="GO" id="GO:0004252">
    <property type="term" value="F:serine-type endopeptidase activity"/>
    <property type="evidence" value="ECO:0007669"/>
    <property type="project" value="UniProtKB-UniRule"/>
</dbReference>
<comment type="similarity">
    <text evidence="1 5 6">Belongs to the peptidase S8 family.</text>
</comment>
<dbReference type="Proteomes" id="UP001321760">
    <property type="component" value="Unassembled WGS sequence"/>
</dbReference>
<dbReference type="EMBL" id="MU865967">
    <property type="protein sequence ID" value="KAK4445254.1"/>
    <property type="molecule type" value="Genomic_DNA"/>
</dbReference>
<feature type="compositionally biased region" description="Low complexity" evidence="7">
    <location>
        <begin position="36"/>
        <end position="48"/>
    </location>
</feature>
<dbReference type="InterPro" id="IPR000209">
    <property type="entry name" value="Peptidase_S8/S53_dom"/>
</dbReference>
<feature type="domain" description="DUF7580" evidence="9">
    <location>
        <begin position="296"/>
        <end position="661"/>
    </location>
</feature>
<feature type="active site" description="Charge relay system" evidence="5">
    <location>
        <position position="1031"/>
    </location>
</feature>
<evidence type="ECO:0000256" key="6">
    <source>
        <dbReference type="RuleBase" id="RU003355"/>
    </source>
</evidence>
<reference evidence="10" key="1">
    <citation type="journal article" date="2023" name="Mol. Phylogenet. Evol.">
        <title>Genome-scale phylogeny and comparative genomics of the fungal order Sordariales.</title>
        <authorList>
            <person name="Hensen N."/>
            <person name="Bonometti L."/>
            <person name="Westerberg I."/>
            <person name="Brannstrom I.O."/>
            <person name="Guillou S."/>
            <person name="Cros-Aarteil S."/>
            <person name="Calhoun S."/>
            <person name="Haridas S."/>
            <person name="Kuo A."/>
            <person name="Mondo S."/>
            <person name="Pangilinan J."/>
            <person name="Riley R."/>
            <person name="LaButti K."/>
            <person name="Andreopoulos B."/>
            <person name="Lipzen A."/>
            <person name="Chen C."/>
            <person name="Yan M."/>
            <person name="Daum C."/>
            <person name="Ng V."/>
            <person name="Clum A."/>
            <person name="Steindorff A."/>
            <person name="Ohm R.A."/>
            <person name="Martin F."/>
            <person name="Silar P."/>
            <person name="Natvig D.O."/>
            <person name="Lalanne C."/>
            <person name="Gautier V."/>
            <person name="Ament-Velasquez S.L."/>
            <person name="Kruys A."/>
            <person name="Hutchinson M.I."/>
            <person name="Powell A.J."/>
            <person name="Barry K."/>
            <person name="Miller A.N."/>
            <person name="Grigoriev I.V."/>
            <person name="Debuchy R."/>
            <person name="Gladieux P."/>
            <person name="Hiltunen Thoren M."/>
            <person name="Johannesson H."/>
        </authorList>
    </citation>
    <scope>NUCLEOTIDE SEQUENCE</scope>
    <source>
        <strain evidence="10">PSN243</strain>
    </source>
</reference>
<evidence type="ECO:0000256" key="7">
    <source>
        <dbReference type="SAM" id="MobiDB-lite"/>
    </source>
</evidence>
<keyword evidence="11" id="KW-1185">Reference proteome</keyword>
<dbReference type="Pfam" id="PF00082">
    <property type="entry name" value="Peptidase_S8"/>
    <property type="match status" value="1"/>
</dbReference>
<dbReference type="InterPro" id="IPR015500">
    <property type="entry name" value="Peptidase_S8_subtilisin-rel"/>
</dbReference>
<evidence type="ECO:0000256" key="2">
    <source>
        <dbReference type="ARBA" id="ARBA00022670"/>
    </source>
</evidence>
<proteinExistence type="inferred from homology"/>
<comment type="caution">
    <text evidence="10">The sequence shown here is derived from an EMBL/GenBank/DDBJ whole genome shotgun (WGS) entry which is preliminary data.</text>
</comment>